<comment type="caution">
    <text evidence="1">The sequence shown here is derived from an EMBL/GenBank/DDBJ whole genome shotgun (WGS) entry which is preliminary data.</text>
</comment>
<gene>
    <name evidence="1" type="ORF">LX03_06545</name>
</gene>
<dbReference type="AlphaFoldDB" id="A0A099YBD5"/>
<organism evidence="1 2">
    <name type="scientific">Limosilactobacillus mucosae</name>
    <name type="common">Lactobacillus mucosae</name>
    <dbReference type="NCBI Taxonomy" id="97478"/>
    <lineage>
        <taxon>Bacteria</taxon>
        <taxon>Bacillati</taxon>
        <taxon>Bacillota</taxon>
        <taxon>Bacilli</taxon>
        <taxon>Lactobacillales</taxon>
        <taxon>Lactobacillaceae</taxon>
        <taxon>Limosilactobacillus</taxon>
    </lineage>
</organism>
<evidence type="ECO:0000313" key="1">
    <source>
        <dbReference type="EMBL" id="KGL66727.1"/>
    </source>
</evidence>
<accession>A0A099YBD5</accession>
<proteinExistence type="predicted"/>
<reference evidence="1 2" key="1">
    <citation type="submission" date="2014-09" db="EMBL/GenBank/DDBJ databases">
        <title>Lactobacillus mucosae CRL573 Genome Sequencing.</title>
        <authorList>
            <person name="Bleckwedel J."/>
            <person name="Teran L.C."/>
            <person name="Bonacina J."/>
            <person name="Saavedra L."/>
            <person name="Mozzi F.B."/>
            <person name="Raya R.R."/>
        </authorList>
    </citation>
    <scope>NUCLEOTIDE SEQUENCE [LARGE SCALE GENOMIC DNA]</scope>
    <source>
        <strain evidence="1 2">CRL573</strain>
    </source>
</reference>
<dbReference type="RefSeq" id="WP_034540293.1">
    <property type="nucleotide sequence ID" value="NZ_JAQDFR010000006.1"/>
</dbReference>
<dbReference type="Proteomes" id="UP000030001">
    <property type="component" value="Unassembled WGS sequence"/>
</dbReference>
<sequence length="87" mass="9839">MKFCYVVSRKEGDDVEPIAVFRRLKPALKYVKRHGMEPETARQDNAYQGLLEQGWVVDFVPVTIPDQAANTAMVKAKLSIGKAIFKE</sequence>
<evidence type="ECO:0000313" key="2">
    <source>
        <dbReference type="Proteomes" id="UP000030001"/>
    </source>
</evidence>
<protein>
    <submittedName>
        <fullName evidence="1">Uncharacterized protein</fullName>
    </submittedName>
</protein>
<name>A0A099YBD5_LIMMU</name>
<dbReference type="EMBL" id="JROC01000033">
    <property type="protein sequence ID" value="KGL66727.1"/>
    <property type="molecule type" value="Genomic_DNA"/>
</dbReference>